<evidence type="ECO:0000313" key="2">
    <source>
        <dbReference type="EMBL" id="AHF16621.1"/>
    </source>
</evidence>
<accession>W0F5K8</accession>
<dbReference type="Gene3D" id="3.30.750.24">
    <property type="entry name" value="STAS domain"/>
    <property type="match status" value="1"/>
</dbReference>
<reference evidence="2 3" key="1">
    <citation type="submission" date="2013-12" db="EMBL/GenBank/DDBJ databases">
        <authorList>
            <consortium name="DOE Joint Genome Institute"/>
            <person name="Eisen J."/>
            <person name="Huntemann M."/>
            <person name="Han J."/>
            <person name="Chen A."/>
            <person name="Kyrpides N."/>
            <person name="Mavromatis K."/>
            <person name="Markowitz V."/>
            <person name="Palaniappan K."/>
            <person name="Ivanova N."/>
            <person name="Schaumberg A."/>
            <person name="Pati A."/>
            <person name="Liolios K."/>
            <person name="Nordberg H.P."/>
            <person name="Cantor M.N."/>
            <person name="Hua S.X."/>
            <person name="Woyke T."/>
        </authorList>
    </citation>
    <scope>NUCLEOTIDE SEQUENCE [LARGE SCALE GENOMIC DNA]</scope>
    <source>
        <strain evidence="3">DSM 19437</strain>
    </source>
</reference>
<organism evidence="2 3">
    <name type="scientific">Niabella soli DSM 19437</name>
    <dbReference type="NCBI Taxonomy" id="929713"/>
    <lineage>
        <taxon>Bacteria</taxon>
        <taxon>Pseudomonadati</taxon>
        <taxon>Bacteroidota</taxon>
        <taxon>Chitinophagia</taxon>
        <taxon>Chitinophagales</taxon>
        <taxon>Chitinophagaceae</taxon>
        <taxon>Niabella</taxon>
    </lineage>
</organism>
<sequence>MQVKIDTKEKFHVITPIEPALSATMTDGMAIALLPFLQNDVKNVVLDLQQVAAIDAAAAAKLLQIQQQFYENNASFVSCNLQKNVTAFLSEHELDDLLNIAPTESEAWDIVQMEEIERELLDTEDIEFSDTDD</sequence>
<name>W0F5K8_9BACT</name>
<evidence type="ECO:0000313" key="3">
    <source>
        <dbReference type="Proteomes" id="UP000003586"/>
    </source>
</evidence>
<feature type="domain" description="STAS" evidence="1">
    <location>
        <begin position="1"/>
        <end position="114"/>
    </location>
</feature>
<dbReference type="InterPro" id="IPR036513">
    <property type="entry name" value="STAS_dom_sf"/>
</dbReference>
<gene>
    <name evidence="2" type="ORF">NIASO_18470</name>
</gene>
<dbReference type="AlphaFoldDB" id="W0F5K8"/>
<dbReference type="EMBL" id="CP007035">
    <property type="protein sequence ID" value="AHF16621.1"/>
    <property type="molecule type" value="Genomic_DNA"/>
</dbReference>
<dbReference type="STRING" id="929713.NIASO_18470"/>
<dbReference type="Pfam" id="PF01740">
    <property type="entry name" value="STAS"/>
    <property type="match status" value="1"/>
</dbReference>
<dbReference type="RefSeq" id="WP_008588007.1">
    <property type="nucleotide sequence ID" value="NZ_CP007035.1"/>
</dbReference>
<dbReference type="eggNOG" id="COG1366">
    <property type="taxonomic scope" value="Bacteria"/>
</dbReference>
<dbReference type="PROSITE" id="PS50801">
    <property type="entry name" value="STAS"/>
    <property type="match status" value="1"/>
</dbReference>
<dbReference type="HOGENOM" id="CLU_1904523_0_0_10"/>
<evidence type="ECO:0000259" key="1">
    <source>
        <dbReference type="PROSITE" id="PS50801"/>
    </source>
</evidence>
<dbReference type="SUPFAM" id="SSF52091">
    <property type="entry name" value="SpoIIaa-like"/>
    <property type="match status" value="1"/>
</dbReference>
<protein>
    <submittedName>
        <fullName evidence="2">Anti-sigma-factor antagonist</fullName>
    </submittedName>
</protein>
<dbReference type="OrthoDB" id="667243at2"/>
<keyword evidence="3" id="KW-1185">Reference proteome</keyword>
<proteinExistence type="predicted"/>
<dbReference type="KEGG" id="nso:NIASO_18470"/>
<dbReference type="InterPro" id="IPR002645">
    <property type="entry name" value="STAS_dom"/>
</dbReference>
<dbReference type="Proteomes" id="UP000003586">
    <property type="component" value="Chromosome"/>
</dbReference>